<name>A0A6J5TAG7_9CAUD</name>
<reference evidence="5" key="1">
    <citation type="submission" date="2020-05" db="EMBL/GenBank/DDBJ databases">
        <authorList>
            <person name="Chiriac C."/>
            <person name="Salcher M."/>
            <person name="Ghai R."/>
            <person name="Kavagutti S V."/>
        </authorList>
    </citation>
    <scope>NUCLEOTIDE SEQUENCE</scope>
</reference>
<keyword evidence="1" id="KW-1188">Viral release from host cell</keyword>
<feature type="non-terminal residue" evidence="5">
    <location>
        <position position="1"/>
    </location>
</feature>
<keyword evidence="2" id="KW-1171">Viral genome ejection through host cell envelope</keyword>
<keyword evidence="1" id="KW-0118">Viral capsid assembly</keyword>
<accession>A0A6J5TAG7</accession>
<evidence type="ECO:0000256" key="3">
    <source>
        <dbReference type="ARBA" id="ARBA00023219"/>
    </source>
</evidence>
<dbReference type="EMBL" id="LR797827">
    <property type="protein sequence ID" value="CAB4241983.1"/>
    <property type="molecule type" value="Genomic_DNA"/>
</dbReference>
<evidence type="ECO:0000256" key="2">
    <source>
        <dbReference type="ARBA" id="ARBA00023009"/>
    </source>
</evidence>
<feature type="region of interest" description="Disordered" evidence="4">
    <location>
        <begin position="116"/>
        <end position="158"/>
    </location>
</feature>
<gene>
    <name evidence="5" type="ORF">UFOVP91_1</name>
</gene>
<keyword evidence="2" id="KW-1162">Viral penetration into host cytoplasm</keyword>
<organism evidence="5">
    <name type="scientific">uncultured Caudovirales phage</name>
    <dbReference type="NCBI Taxonomy" id="2100421"/>
    <lineage>
        <taxon>Viruses</taxon>
        <taxon>Duplodnaviria</taxon>
        <taxon>Heunggongvirae</taxon>
        <taxon>Uroviricota</taxon>
        <taxon>Caudoviricetes</taxon>
        <taxon>Peduoviridae</taxon>
        <taxon>Maltschvirus</taxon>
        <taxon>Maltschvirus maltsch</taxon>
    </lineage>
</organism>
<evidence type="ECO:0000313" key="5">
    <source>
        <dbReference type="EMBL" id="CAB4241983.1"/>
    </source>
</evidence>
<feature type="compositionally biased region" description="Basic and acidic residues" evidence="4">
    <location>
        <begin position="116"/>
        <end position="127"/>
    </location>
</feature>
<dbReference type="Pfam" id="PF04860">
    <property type="entry name" value="Phage_portal"/>
    <property type="match status" value="1"/>
</dbReference>
<keyword evidence="2" id="KW-1160">Virus entry into host cell</keyword>
<evidence type="ECO:0000256" key="1">
    <source>
        <dbReference type="ARBA" id="ARBA00022950"/>
    </source>
</evidence>
<keyword evidence="3" id="KW-0231">Viral genome packaging</keyword>
<protein>
    <submittedName>
        <fullName evidence="5">Bacteriophage/Gene transfer agent portal protein</fullName>
    </submittedName>
</protein>
<sequence>LQDADAANLKMQTMKRICGLFGVPPAMLGIEDGKFNNSQTMLDEFYKSCIYPMIVNIQQKLKQSLLIGYPNLCIEFDTSDFLKGAPLDQMNYVVAAINAGIMTPNEAREYLGKENIEGGNELKDTSKPAEPIAGSSPQDTGGGGNTSSVGKTGQAGKA</sequence>
<evidence type="ECO:0000256" key="4">
    <source>
        <dbReference type="SAM" id="MobiDB-lite"/>
    </source>
</evidence>
<proteinExistence type="predicted"/>
<dbReference type="InterPro" id="IPR006944">
    <property type="entry name" value="Phage/GTA_portal"/>
</dbReference>